<gene>
    <name evidence="2" type="ORF">CKAN_01451300</name>
</gene>
<sequence length="100" mass="11758">MKSHRSPTHFQHRTSRAHLSVTAEGHFRKITRHHRYKLNNFGHSRNFTPPFFRLSSYALFSSLRREDAPSLSLCKRISKKDSIYFSSKSFLFQEFAPVGD</sequence>
<evidence type="ECO:0000256" key="1">
    <source>
        <dbReference type="SAM" id="MobiDB-lite"/>
    </source>
</evidence>
<proteinExistence type="predicted"/>
<name>A0A443P4F2_9MAGN</name>
<accession>A0A443P4F2</accession>
<dbReference type="EMBL" id="QPKB01000005">
    <property type="protein sequence ID" value="RWR85642.1"/>
    <property type="molecule type" value="Genomic_DNA"/>
</dbReference>
<reference evidence="2 3" key="1">
    <citation type="journal article" date="2019" name="Nat. Plants">
        <title>Stout camphor tree genome fills gaps in understanding of flowering plant genome evolution.</title>
        <authorList>
            <person name="Chaw S.M."/>
            <person name="Liu Y.C."/>
            <person name="Wu Y.W."/>
            <person name="Wang H.Y."/>
            <person name="Lin C.I."/>
            <person name="Wu C.S."/>
            <person name="Ke H.M."/>
            <person name="Chang L.Y."/>
            <person name="Hsu C.Y."/>
            <person name="Yang H.T."/>
            <person name="Sudianto E."/>
            <person name="Hsu M.H."/>
            <person name="Wu K.P."/>
            <person name="Wang L.N."/>
            <person name="Leebens-Mack J.H."/>
            <person name="Tsai I.J."/>
        </authorList>
    </citation>
    <scope>NUCLEOTIDE SEQUENCE [LARGE SCALE GENOMIC DNA]</scope>
    <source>
        <strain evidence="3">cv. Chaw 1501</strain>
        <tissue evidence="2">Young leaves</tissue>
    </source>
</reference>
<keyword evidence="3" id="KW-1185">Reference proteome</keyword>
<dbReference type="Proteomes" id="UP000283530">
    <property type="component" value="Unassembled WGS sequence"/>
</dbReference>
<comment type="caution">
    <text evidence="2">The sequence shown here is derived from an EMBL/GenBank/DDBJ whole genome shotgun (WGS) entry which is preliminary data.</text>
</comment>
<organism evidence="2 3">
    <name type="scientific">Cinnamomum micranthum f. kanehirae</name>
    <dbReference type="NCBI Taxonomy" id="337451"/>
    <lineage>
        <taxon>Eukaryota</taxon>
        <taxon>Viridiplantae</taxon>
        <taxon>Streptophyta</taxon>
        <taxon>Embryophyta</taxon>
        <taxon>Tracheophyta</taxon>
        <taxon>Spermatophyta</taxon>
        <taxon>Magnoliopsida</taxon>
        <taxon>Magnoliidae</taxon>
        <taxon>Laurales</taxon>
        <taxon>Lauraceae</taxon>
        <taxon>Cinnamomum</taxon>
    </lineage>
</organism>
<evidence type="ECO:0000313" key="3">
    <source>
        <dbReference type="Proteomes" id="UP000283530"/>
    </source>
</evidence>
<evidence type="ECO:0000313" key="2">
    <source>
        <dbReference type="EMBL" id="RWR85642.1"/>
    </source>
</evidence>
<feature type="compositionally biased region" description="Basic residues" evidence="1">
    <location>
        <begin position="1"/>
        <end position="16"/>
    </location>
</feature>
<protein>
    <submittedName>
        <fullName evidence="2">Uncharacterized protein</fullName>
    </submittedName>
</protein>
<dbReference type="AlphaFoldDB" id="A0A443P4F2"/>
<feature type="region of interest" description="Disordered" evidence="1">
    <location>
        <begin position="1"/>
        <end position="20"/>
    </location>
</feature>